<dbReference type="RefSeq" id="XP_009014803.1">
    <property type="nucleotide sequence ID" value="XM_009016555.1"/>
</dbReference>
<dbReference type="PANTHER" id="PTHR14296:SF16">
    <property type="entry name" value="REMODELING AND SPACING FACTOR 1"/>
    <property type="match status" value="1"/>
</dbReference>
<evidence type="ECO:0000313" key="1">
    <source>
        <dbReference type="EMBL" id="ESO07425.1"/>
    </source>
</evidence>
<dbReference type="InterPro" id="IPR028938">
    <property type="entry name" value="Rsf1-like"/>
</dbReference>
<dbReference type="OMA" id="WERSLAK"/>
<keyword evidence="3" id="KW-1185">Reference proteome</keyword>
<protein>
    <submittedName>
        <fullName evidence="1 2">Uncharacterized protein</fullName>
    </submittedName>
</protein>
<dbReference type="AlphaFoldDB" id="T1EI62"/>
<reference evidence="2" key="3">
    <citation type="submission" date="2015-06" db="UniProtKB">
        <authorList>
            <consortium name="EnsemblMetazoa"/>
        </authorList>
    </citation>
    <scope>IDENTIFICATION</scope>
</reference>
<evidence type="ECO:0000313" key="2">
    <source>
        <dbReference type="EnsemblMetazoa" id="HelroP134872"/>
    </source>
</evidence>
<dbReference type="eggNOG" id="ENOG502QW8S">
    <property type="taxonomic scope" value="Eukaryota"/>
</dbReference>
<sequence length="158" mass="18748">PNFAVVCSFLEKYESLLSLPEISFDNLEKWITEQRPMCHTMKDLLMGLLKRWKSSVNDERFSRYLVKFCQTYSLEDASQLEKLGFEKCDINLKLRLMKALMEQQFDTNMKFKDKLDGMPPDLLRVQPIGRDIYGRKYWSFMDKDMNLRVFCKAASDDD</sequence>
<dbReference type="CTD" id="20196262"/>
<reference evidence="3" key="1">
    <citation type="submission" date="2012-12" db="EMBL/GenBank/DDBJ databases">
        <authorList>
            <person name="Hellsten U."/>
            <person name="Grimwood J."/>
            <person name="Chapman J.A."/>
            <person name="Shapiro H."/>
            <person name="Aerts A."/>
            <person name="Otillar R.P."/>
            <person name="Terry A.Y."/>
            <person name="Boore J.L."/>
            <person name="Simakov O."/>
            <person name="Marletaz F."/>
            <person name="Cho S.-J."/>
            <person name="Edsinger-Gonzales E."/>
            <person name="Havlak P."/>
            <person name="Kuo D.-H."/>
            <person name="Larsson T."/>
            <person name="Lv J."/>
            <person name="Arendt D."/>
            <person name="Savage R."/>
            <person name="Osoegawa K."/>
            <person name="de Jong P."/>
            <person name="Lindberg D.R."/>
            <person name="Seaver E.C."/>
            <person name="Weisblat D.A."/>
            <person name="Putnam N.H."/>
            <person name="Grigoriev I.V."/>
            <person name="Rokhsar D.S."/>
        </authorList>
    </citation>
    <scope>NUCLEOTIDE SEQUENCE</scope>
</reference>
<dbReference type="GO" id="GO:0006355">
    <property type="term" value="P:regulation of DNA-templated transcription"/>
    <property type="evidence" value="ECO:0007669"/>
    <property type="project" value="InterPro"/>
</dbReference>
<dbReference type="OrthoDB" id="10055895at2759"/>
<dbReference type="InParanoid" id="T1EI62"/>
<dbReference type="STRING" id="6412.T1EI62"/>
<name>T1EI62_HELRO</name>
<dbReference type="KEGG" id="hro:HELRODRAFT_134872"/>
<dbReference type="GO" id="GO:0031213">
    <property type="term" value="C:RSF complex"/>
    <property type="evidence" value="ECO:0007669"/>
    <property type="project" value="InterPro"/>
</dbReference>
<dbReference type="HOGENOM" id="CLU_107850_0_0_1"/>
<reference evidence="1 3" key="2">
    <citation type="journal article" date="2013" name="Nature">
        <title>Insights into bilaterian evolution from three spiralian genomes.</title>
        <authorList>
            <person name="Simakov O."/>
            <person name="Marletaz F."/>
            <person name="Cho S.J."/>
            <person name="Edsinger-Gonzales E."/>
            <person name="Havlak P."/>
            <person name="Hellsten U."/>
            <person name="Kuo D.H."/>
            <person name="Larsson T."/>
            <person name="Lv J."/>
            <person name="Arendt D."/>
            <person name="Savage R."/>
            <person name="Osoegawa K."/>
            <person name="de Jong P."/>
            <person name="Grimwood J."/>
            <person name="Chapman J.A."/>
            <person name="Shapiro H."/>
            <person name="Aerts A."/>
            <person name="Otillar R.P."/>
            <person name="Terry A.Y."/>
            <person name="Boore J.L."/>
            <person name="Grigoriev I.V."/>
            <person name="Lindberg D.R."/>
            <person name="Seaver E.C."/>
            <person name="Weisblat D.A."/>
            <person name="Putnam N.H."/>
            <person name="Rokhsar D.S."/>
        </authorList>
    </citation>
    <scope>NUCLEOTIDE SEQUENCE</scope>
</reference>
<dbReference type="PANTHER" id="PTHR14296">
    <property type="entry name" value="REMODELING AND SPACING FACTOR 1"/>
    <property type="match status" value="1"/>
</dbReference>
<organism evidence="2 3">
    <name type="scientific">Helobdella robusta</name>
    <name type="common">Californian leech</name>
    <dbReference type="NCBI Taxonomy" id="6412"/>
    <lineage>
        <taxon>Eukaryota</taxon>
        <taxon>Metazoa</taxon>
        <taxon>Spiralia</taxon>
        <taxon>Lophotrochozoa</taxon>
        <taxon>Annelida</taxon>
        <taxon>Clitellata</taxon>
        <taxon>Hirudinea</taxon>
        <taxon>Rhynchobdellida</taxon>
        <taxon>Glossiphoniidae</taxon>
        <taxon>Helobdella</taxon>
    </lineage>
</organism>
<dbReference type="EMBL" id="AMQM01003675">
    <property type="status" value="NOT_ANNOTATED_CDS"/>
    <property type="molecule type" value="Genomic_DNA"/>
</dbReference>
<accession>T1EI62</accession>
<gene>
    <name evidence="2" type="primary">20196262</name>
    <name evidence="1" type="ORF">HELRODRAFT_134872</name>
</gene>
<proteinExistence type="predicted"/>
<dbReference type="Proteomes" id="UP000015101">
    <property type="component" value="Unassembled WGS sequence"/>
</dbReference>
<dbReference type="GeneID" id="20196262"/>
<evidence type="ECO:0000313" key="3">
    <source>
        <dbReference type="Proteomes" id="UP000015101"/>
    </source>
</evidence>
<dbReference type="EnsemblMetazoa" id="HelroT134872">
    <property type="protein sequence ID" value="HelroP134872"/>
    <property type="gene ID" value="HelroG134872"/>
</dbReference>
<dbReference type="EMBL" id="KB096222">
    <property type="protein sequence ID" value="ESO07425.1"/>
    <property type="molecule type" value="Genomic_DNA"/>
</dbReference>